<dbReference type="SUPFAM" id="SSF56112">
    <property type="entry name" value="Protein kinase-like (PK-like)"/>
    <property type="match status" value="1"/>
</dbReference>
<comment type="caution">
    <text evidence="1">The sequence shown here is derived from an EMBL/GenBank/DDBJ whole genome shotgun (WGS) entry which is preliminary data.</text>
</comment>
<dbReference type="Gene3D" id="3.90.1200.10">
    <property type="match status" value="1"/>
</dbReference>
<dbReference type="Pfam" id="PF04655">
    <property type="entry name" value="APH_6_hur"/>
    <property type="match status" value="1"/>
</dbReference>
<keyword evidence="2" id="KW-1185">Reference proteome</keyword>
<proteinExistence type="predicted"/>
<evidence type="ECO:0000313" key="1">
    <source>
        <dbReference type="EMBL" id="GHO57181.1"/>
    </source>
</evidence>
<name>A0ABQ3UWU2_9CHLR</name>
<dbReference type="Proteomes" id="UP000654345">
    <property type="component" value="Unassembled WGS sequence"/>
</dbReference>
<gene>
    <name evidence="1" type="ORF">KSB_56560</name>
</gene>
<sequence>MITIPPAFQRFMFELHEEEGQAWLERLPSILTTCAELWGLVVEEPFSNLSFHYVTRARRRADNTPVVLKACSPTGEFRMEAATIAHYEGHGMVRLLDTFPEGEVMLLEALTPGKTLNTLTDDEQATRYAARVMRQLWRPAPEQHDFPSVADWGRGFQRLHQQYGGGYGPFPPRLLDEAERLYAELTASMAAPMLLHGDLHHDNILQAEREPWLAIDPKGLLGEPAYETGALLRNPLPDLLHRPNPGRIQERRVAILSEELGIDRARIRDWGLAQCVLSAWWTIEDTGHYPADTIACAQLLADIKA</sequence>
<dbReference type="EMBL" id="BNJG01000002">
    <property type="protein sequence ID" value="GHO57181.1"/>
    <property type="molecule type" value="Genomic_DNA"/>
</dbReference>
<dbReference type="RefSeq" id="WP_201373603.1">
    <property type="nucleotide sequence ID" value="NZ_BNJG01000002.1"/>
</dbReference>
<protein>
    <submittedName>
        <fullName evidence="1">Hydroxyurea phosphotransferase</fullName>
    </submittedName>
</protein>
<accession>A0ABQ3UWU2</accession>
<reference evidence="1 2" key="1">
    <citation type="journal article" date="2021" name="Int. J. Syst. Evol. Microbiol.">
        <title>Reticulibacter mediterranei gen. nov., sp. nov., within the new family Reticulibacteraceae fam. nov., and Ktedonospora formicarum gen. nov., sp. nov., Ktedonobacter robiniae sp. nov., Dictyobacter formicarum sp. nov. and Dictyobacter arantiisoli sp. nov., belonging to the class Ktedonobacteria.</title>
        <authorList>
            <person name="Yabe S."/>
            <person name="Zheng Y."/>
            <person name="Wang C.M."/>
            <person name="Sakai Y."/>
            <person name="Abe K."/>
            <person name="Yokota A."/>
            <person name="Donadio S."/>
            <person name="Cavaletti L."/>
            <person name="Monciardini P."/>
        </authorList>
    </citation>
    <scope>NUCLEOTIDE SEQUENCE [LARGE SCALE GENOMIC DNA]</scope>
    <source>
        <strain evidence="1 2">SOSP1-30</strain>
    </source>
</reference>
<dbReference type="InterPro" id="IPR011009">
    <property type="entry name" value="Kinase-like_dom_sf"/>
</dbReference>
<dbReference type="InterPro" id="IPR006748">
    <property type="entry name" value="NH2Glyco/OHUrea_AB-resist_kin"/>
</dbReference>
<evidence type="ECO:0000313" key="2">
    <source>
        <dbReference type="Proteomes" id="UP000654345"/>
    </source>
</evidence>
<organism evidence="1 2">
    <name type="scientific">Ktedonobacter robiniae</name>
    <dbReference type="NCBI Taxonomy" id="2778365"/>
    <lineage>
        <taxon>Bacteria</taxon>
        <taxon>Bacillati</taxon>
        <taxon>Chloroflexota</taxon>
        <taxon>Ktedonobacteria</taxon>
        <taxon>Ktedonobacterales</taxon>
        <taxon>Ktedonobacteraceae</taxon>
        <taxon>Ktedonobacter</taxon>
    </lineage>
</organism>